<feature type="compositionally biased region" description="Low complexity" evidence="1">
    <location>
        <begin position="38"/>
        <end position="66"/>
    </location>
</feature>
<evidence type="ECO:0000313" key="5">
    <source>
        <dbReference type="Proteomes" id="UP001597055"/>
    </source>
</evidence>
<name>A0ABW3AEL1_9MICO</name>
<dbReference type="SUPFAM" id="SSF54427">
    <property type="entry name" value="NTF2-like"/>
    <property type="match status" value="1"/>
</dbReference>
<keyword evidence="2" id="KW-0472">Membrane</keyword>
<keyword evidence="2" id="KW-1133">Transmembrane helix</keyword>
<keyword evidence="5" id="KW-1185">Reference proteome</keyword>
<evidence type="ECO:0000256" key="2">
    <source>
        <dbReference type="SAM" id="Phobius"/>
    </source>
</evidence>
<keyword evidence="2" id="KW-0812">Transmembrane</keyword>
<organism evidence="4 5">
    <name type="scientific">Microbacterium insulae</name>
    <dbReference type="NCBI Taxonomy" id="483014"/>
    <lineage>
        <taxon>Bacteria</taxon>
        <taxon>Bacillati</taxon>
        <taxon>Actinomycetota</taxon>
        <taxon>Actinomycetes</taxon>
        <taxon>Micrococcales</taxon>
        <taxon>Microbacteriaceae</taxon>
        <taxon>Microbacterium</taxon>
    </lineage>
</organism>
<feature type="domain" description="DUF2510" evidence="3">
    <location>
        <begin position="6"/>
        <end position="35"/>
    </location>
</feature>
<evidence type="ECO:0000256" key="1">
    <source>
        <dbReference type="SAM" id="MobiDB-lite"/>
    </source>
</evidence>
<feature type="transmembrane region" description="Helical" evidence="2">
    <location>
        <begin position="131"/>
        <end position="157"/>
    </location>
</feature>
<dbReference type="Proteomes" id="UP001597055">
    <property type="component" value="Unassembled WGS sequence"/>
</dbReference>
<feature type="region of interest" description="Disordered" evidence="1">
    <location>
        <begin position="29"/>
        <end position="82"/>
    </location>
</feature>
<evidence type="ECO:0000313" key="4">
    <source>
        <dbReference type="EMBL" id="MFD0789215.1"/>
    </source>
</evidence>
<dbReference type="RefSeq" id="WP_204980105.1">
    <property type="nucleotide sequence ID" value="NZ_JBHTII010000001.1"/>
</dbReference>
<accession>A0ABW3AEL1</accession>
<protein>
    <submittedName>
        <fullName evidence="4">DUF2510 domain-containing protein</fullName>
    </submittedName>
</protein>
<sequence>MATTPPGWYDDGHGALRWWDGAQWTEHVATPDPETEGETAPTEADIVAANTAAADAPADAEAQPAPVGAPSATEPADVDPATALGLGVPPAAGAPAAPYGAGQPQGDYPGGYPGTAGAFTAATEPRTSKLWILWVVLGVVMLGIVIAAAIVIPLLFLNLASGGGSAGSGVEPSGADEQAAVAAVELYDDAWQNVDCDAYLAATSEGFRSESGIEDCETFETTATEFSASVEDYTVSVTNIEAEDAQVVVSTTENYNALFDEQGEPLDVAQPQQWEYVYTVVDVDGEWVIDDLEDVTG</sequence>
<dbReference type="InterPro" id="IPR018929">
    <property type="entry name" value="DUF2510"/>
</dbReference>
<dbReference type="Pfam" id="PF10708">
    <property type="entry name" value="DUF2510"/>
    <property type="match status" value="1"/>
</dbReference>
<dbReference type="InterPro" id="IPR032710">
    <property type="entry name" value="NTF2-like_dom_sf"/>
</dbReference>
<comment type="caution">
    <text evidence="4">The sequence shown here is derived from an EMBL/GenBank/DDBJ whole genome shotgun (WGS) entry which is preliminary data.</text>
</comment>
<dbReference type="EMBL" id="JBHTII010000001">
    <property type="protein sequence ID" value="MFD0789215.1"/>
    <property type="molecule type" value="Genomic_DNA"/>
</dbReference>
<proteinExistence type="predicted"/>
<reference evidence="5" key="1">
    <citation type="journal article" date="2019" name="Int. J. Syst. Evol. Microbiol.">
        <title>The Global Catalogue of Microorganisms (GCM) 10K type strain sequencing project: providing services to taxonomists for standard genome sequencing and annotation.</title>
        <authorList>
            <consortium name="The Broad Institute Genomics Platform"/>
            <consortium name="The Broad Institute Genome Sequencing Center for Infectious Disease"/>
            <person name="Wu L."/>
            <person name="Ma J."/>
        </authorList>
    </citation>
    <scope>NUCLEOTIDE SEQUENCE [LARGE SCALE GENOMIC DNA]</scope>
    <source>
        <strain evidence="5">CCUG 54523</strain>
    </source>
</reference>
<gene>
    <name evidence="4" type="ORF">ACFQ0P_02295</name>
</gene>
<evidence type="ECO:0000259" key="3">
    <source>
        <dbReference type="Pfam" id="PF10708"/>
    </source>
</evidence>